<dbReference type="SUPFAM" id="SSF56672">
    <property type="entry name" value="DNA/RNA polymerases"/>
    <property type="match status" value="1"/>
</dbReference>
<evidence type="ECO:0000259" key="10">
    <source>
        <dbReference type="PROSITE" id="PS51192"/>
    </source>
</evidence>
<keyword evidence="5" id="KW-0547">Nucleotide-binding</keyword>
<evidence type="ECO:0000256" key="1">
    <source>
        <dbReference type="ARBA" id="ARBA00022484"/>
    </source>
</evidence>
<evidence type="ECO:0000256" key="8">
    <source>
        <dbReference type="ARBA" id="ARBA00022953"/>
    </source>
</evidence>
<dbReference type="PANTHER" id="PTHR18934">
    <property type="entry name" value="ATP-DEPENDENT RNA HELICASE"/>
    <property type="match status" value="1"/>
</dbReference>
<keyword evidence="8" id="KW-0693">Viral RNA replication</keyword>
<dbReference type="InterPro" id="IPR008580">
    <property type="entry name" value="PPPDE_dom"/>
</dbReference>
<keyword evidence="1" id="KW-0696">RNA-directed RNA polymerase</keyword>
<dbReference type="Gene3D" id="3.40.50.300">
    <property type="entry name" value="P-loop containing nucleotide triphosphate hydrolases"/>
    <property type="match status" value="2"/>
</dbReference>
<feature type="region of interest" description="Disordered" evidence="9">
    <location>
        <begin position="244"/>
        <end position="309"/>
    </location>
</feature>
<evidence type="ECO:0000256" key="5">
    <source>
        <dbReference type="ARBA" id="ARBA00022741"/>
    </source>
</evidence>
<sequence>MQSTRATPRMRVDKLCFIFCRAGAALSATQQVSEQQLTYGEVGPPPIKAAPQRGSIPTKLEYHDLDQFAWLGDVWLTMCLRLTCVTRHSVVDQRWCETILSNANLRRFLTDDGWIVPDSLSDHGAGQSAEFLFCRDSDFRRRFCTAHGLVEAHTGLADLTPYGAEAGRDVDQCWRRLFRGPVTGHYSFPLEKWMSRAQLEEVAGQNALSSGSFGLEVDGTNWHLVDGSMSAREVLASLTKRARLGGRESDADSHPFKPFSSFPAGLPTPPNSREGTPPSQAEPASDVPPEVPVASLPGPEPVRPGPLAGCAPSTQENLCWSELFPECEGEYMTLKELRRLLTARFKALKETDNKLAWSFVELWSPEDLGGGDVWHVAKPDFKARSDRHVPLVKAINRITLFGKAGGDLSARVGLTVAVVLGTVGDVEPTLDVVAANHFAAKTQEVDPTPVHQQFSFVERGAGWCASDFLRICPEFARAMDDKHQAKKGELTVSTPLWNLVCEAWGGEPIAVVQEGNPVPGAFPQEGDGVWNCVPARPVGEHERVMPEDFVLVTHPDHIDRYAHMGWEARSVGVDSKSFIKLGQDILEHRVYGLRHVKQMQRELLQAVKCTLPIVEQADLVYLVSGTTYHYFIGSLFPDKQVFEVCPVPREDNGTCPEFYLGHYAKMFSEDPRFGFEVGRLYNQVLTTPTYLNELEWSGTYRYREPPKFNSVMPWAAERWKLSSPNIGFKPYTDFVAKKVFRERPRIKAYLSFGSCETLTDATREAIEWLRSLPVDWTVDQRWLRVLEGTVVEEAPFFCHATGLAEFDWVVHHGGSGVTNTCLAVGVPQTILPQIGDQFIWEESLRAHCVPPLLPEGKLRALLFEDRFPPQVAPVPPDILGSFTDFCVEQGVTFHVPWWLSLKCCHDWNEYGYKDLDLVVGELGPYWITLYDTRMQREGVPGPLELKWVHKEHVAVGPPIVGWRGVPITATYPEHAHGWFGWFREVEGLRTDFQMPEGWAEWFIAQCRTGKHIANPTRSQRPAVGSCHLCKRERELTTGVCGRCMGEEIRSAALEGLPPRFLFSTKWTGNRPKGRLKCVTQGRTSGFAVRSTRRYFQLDSRAVEAGECRAVARALLDRVRDWDDLTWVEAYWHYTHSAPPHYTFRTRVSWAIEQMKNLHEGVSVAGLASDVVSALGSVLSLGSAGAIIRRVVGRNALTTQGRSVMWAKWHVVIDALRHFDTMGKEFGINLFPDLALSTFPVLPEAAATAFVSYKGLVANPLRNRVASSRWLEALQPEGSPLKVHLFSIKLPALGPRFGVFHAVVEWDGKFWELQQVAGERTLINVTRWAPEASPDRPLVKSIVVTQPVTEHLSENLIRREFSGLDYKILGDNCLAFANFMCFSLTGHVIPWRHFGAFGAPLPLGVGDAAREWVGSHFWRSPGEERLSVSQVARRFRPWDLNGRITEAAADPFWVGPRRLVRDYGLAALRRVDALIEHWDRGGPEDAPWHRDSLLDLAILGYKNFGLSSHLVSQALLATRVRRIPVRRRKLKVLLQLHAILRELPSLRLAQDAADVLAACGTVRQALRGGTKPAWAPLVSISVPRHWFRDRNTLVEVRHDPENIELGTKRVVQLDLPQIVKAYGNIFPQVDFGRIGFRLIKPGEYEIGVKVPARTKLPVMDDLSARLIQDLQEMHPFELGVFSLRFGTLEMAEKVTDRYFTGSFDAGTLIPEEEQQELAEAIFRNESHLYQDAQLLNPEEVWRKWKKAYSAGFPFRFSRGGKASRDDLVRACGGKKAFLEGVRRYIASPEAFPTVSHAFIKDEVLPESYIEREKIRTIIAQDPLNYYLSMAVQGDQAKRLDPLSFSAVGVSPAHGEMSALAERHLAYKHHFAMDITAMDSTAAVDCVGVIKRLRKLGFKHHPQRVAVESAIDATYDNLVASWIVDIHTGRARFKRQGLTTGHATTTSSNTDYMRALMLYAWKQVTGRTYDEFYQDVKFTAFSDDNFWSTSLDPSVWSADKISEFWLSRGVQVRVEGASDDLSNLSFLAKRFSFDPHHLDEVRMHSGRDARVAIVHDINRLLQKFSDYKKKNTLEYRWEKLCALQLNCAHHQDVYEKVGEYLNALEKEMNKRKYLRKVMRQKPRKTYHEVMQMMYSPGKHQKSGLLVTSLDQPLLHKLDLWWQTFKVDVMTFDSTANTYGRIMQQFAGLLEIGGLTPDDPGVFLRTPGEYPKDPEMTLEHHCYLLGGCPETFEAFQMKLAKTPFAAFTDAAKFWALRDSFDLSEAMENSLRAKVLMLNGVYTIVAWLERALGTLPVIGPMYRLFCTAKGMSERAYSRINSLYWAMFGESSLVLSAMMPKDHYLSLKVLAIRIWTKLTSTDLFEIEGDLASLRGLADSMCKLAQDVHNLAFELDFSAVVPQPGGGERHHDETERAWNALDHSAQVATVRDLLAEGRSPMITGPTGCGKSTDFVVNLWRGGYNTVIVACPRRILVRENPVAAVRLWAGCPDVLTPGLINFGTAGYLRRVLGELPDDALLVLDEFHELDEDTVWLWDKYQGQTIVMSATPEFPGAERMTPVALQRSRSGGHVTTTYIKDTAGKLQDAWDELLAPSPTPGPTLVVLPTVADVEWMAHHALALAPGKRFCVLHRGRDTVTEADWYFATSIVDAGLTIPGLTRVIDTGWSSGWSQGKFRRRPSSHNVADQRRGRTGRTCDGSYVRLISRYDDTPWDFSTPFLCNNRHVAWRWKPGLQLPKVREKGVLEGLPGGYAPLMAAGDWSSLIYLCLLYENRLDVQRTRAAYQSARKYPDAPSNIFLMRPVENRIIQDLHLVEGRLSGYRIPNTGGNAWNWDCSEVVLVDFSLPVPAHLRDLE</sequence>
<keyword evidence="7" id="KW-0067">ATP-binding</keyword>
<dbReference type="GO" id="GO:0008233">
    <property type="term" value="F:peptidase activity"/>
    <property type="evidence" value="ECO:0007669"/>
    <property type="project" value="UniProtKB-KW"/>
</dbReference>
<evidence type="ECO:0000256" key="6">
    <source>
        <dbReference type="ARBA" id="ARBA00022801"/>
    </source>
</evidence>
<dbReference type="SUPFAM" id="SSF52540">
    <property type="entry name" value="P-loop containing nucleoside triphosphate hydrolases"/>
    <property type="match status" value="1"/>
</dbReference>
<evidence type="ECO:0000256" key="4">
    <source>
        <dbReference type="ARBA" id="ARBA00022695"/>
    </source>
</evidence>
<dbReference type="GO" id="GO:0003968">
    <property type="term" value="F:RNA-directed RNA polymerase activity"/>
    <property type="evidence" value="ECO:0007669"/>
    <property type="project" value="UniProtKB-KW"/>
</dbReference>
<evidence type="ECO:0000256" key="3">
    <source>
        <dbReference type="ARBA" id="ARBA00022679"/>
    </source>
</evidence>
<dbReference type="PANTHER" id="PTHR18934:SF221">
    <property type="entry name" value="ATP-DEPENDENT RNA HELICASE DHX34-RELATED"/>
    <property type="match status" value="1"/>
</dbReference>
<keyword evidence="7" id="KW-0347">Helicase</keyword>
<evidence type="ECO:0000256" key="9">
    <source>
        <dbReference type="SAM" id="MobiDB-lite"/>
    </source>
</evidence>
<dbReference type="EMBL" id="AY307099">
    <property type="protein sequence ID" value="AAQ76546.1"/>
    <property type="molecule type" value="Genomic_RNA"/>
</dbReference>
<dbReference type="GO" id="GO:0003723">
    <property type="term" value="F:RNA binding"/>
    <property type="evidence" value="ECO:0007669"/>
    <property type="project" value="TreeGrafter"/>
</dbReference>
<dbReference type="InterPro" id="IPR043502">
    <property type="entry name" value="DNA/RNA_pol_sf"/>
</dbReference>
<dbReference type="GO" id="GO:0004386">
    <property type="term" value="F:helicase activity"/>
    <property type="evidence" value="ECO:0007669"/>
    <property type="project" value="UniProtKB-KW"/>
</dbReference>
<evidence type="ECO:0000256" key="2">
    <source>
        <dbReference type="ARBA" id="ARBA00022670"/>
    </source>
</evidence>
<keyword evidence="4" id="KW-0548">Nucleotidyltransferase</keyword>
<dbReference type="InterPro" id="IPR027417">
    <property type="entry name" value="P-loop_NTPase"/>
</dbReference>
<dbReference type="Gene3D" id="3.90.1720.30">
    <property type="entry name" value="PPPDE domains"/>
    <property type="match status" value="1"/>
</dbReference>
<reference evidence="12 13" key="1">
    <citation type="journal article" date="2005" name="Virology">
        <title>Genome analysis of Cryphonectria hypovirus 4, the most common hypovirus species in North America.</title>
        <authorList>
            <person name="Linder-Basso D."/>
            <person name="Dynek J.N."/>
            <person name="Hillman B.I."/>
        </authorList>
    </citation>
    <scope>NUCLEOTIDE SEQUENCE [LARGE SCALE GENOMIC DNA]</scope>
    <source>
        <strain evidence="12 13">SR2</strain>
    </source>
</reference>
<dbReference type="InterPro" id="IPR042266">
    <property type="entry name" value="PPPDE_sf"/>
</dbReference>
<dbReference type="Gene3D" id="3.30.70.270">
    <property type="match status" value="1"/>
</dbReference>
<evidence type="ECO:0000256" key="7">
    <source>
        <dbReference type="ARBA" id="ARBA00022806"/>
    </source>
</evidence>
<keyword evidence="13" id="KW-1185">Reference proteome</keyword>
<dbReference type="Gene3D" id="3.40.50.2000">
    <property type="entry name" value="Glycogen Phosphorylase B"/>
    <property type="match status" value="1"/>
</dbReference>
<dbReference type="KEGG" id="vg:5076011"/>
<feature type="domain" description="PPPDE" evidence="11">
    <location>
        <begin position="1278"/>
        <end position="1413"/>
    </location>
</feature>
<dbReference type="GO" id="GO:0006508">
    <property type="term" value="P:proteolysis"/>
    <property type="evidence" value="ECO:0007669"/>
    <property type="project" value="UniProtKB-KW"/>
</dbReference>
<dbReference type="RefSeq" id="YP_138519.1">
    <property type="nucleotide sequence ID" value="NC_006431.1"/>
</dbReference>
<protein>
    <submittedName>
        <fullName evidence="12">Polyprotein</fullName>
    </submittedName>
</protein>
<dbReference type="InterPro" id="IPR014001">
    <property type="entry name" value="Helicase_ATP-bd"/>
</dbReference>
<keyword evidence="3" id="KW-0808">Transferase</keyword>
<name>Q6W7J5_9VIRU</name>
<feature type="domain" description="Helicase ATP-binding" evidence="10">
    <location>
        <begin position="2425"/>
        <end position="2562"/>
    </location>
</feature>
<evidence type="ECO:0000313" key="13">
    <source>
        <dbReference type="Proteomes" id="UP000242132"/>
    </source>
</evidence>
<dbReference type="CDD" id="cd23170">
    <property type="entry name" value="ps-ssRNAv_Hypoviridae_RdRp"/>
    <property type="match status" value="1"/>
</dbReference>
<accession>Q6W7J5</accession>
<evidence type="ECO:0000259" key="11">
    <source>
        <dbReference type="PROSITE" id="PS51858"/>
    </source>
</evidence>
<dbReference type="PROSITE" id="PS51192">
    <property type="entry name" value="HELICASE_ATP_BIND_1"/>
    <property type="match status" value="1"/>
</dbReference>
<organism evidence="12 13">
    <name type="scientific">Cryphonectria hypovirus 4</name>
    <dbReference type="NCBI Taxonomy" id="245101"/>
    <lineage>
        <taxon>Viruses</taxon>
        <taxon>Riboviria</taxon>
        <taxon>Orthornavirae</taxon>
        <taxon>Pisuviricota</taxon>
        <taxon>Duplopiviricetes</taxon>
        <taxon>Durnavirales</taxon>
        <taxon>Hypoviridae</taxon>
        <taxon>Betahypovirus</taxon>
        <taxon>Betahypovirus americanum</taxon>
    </lineage>
</organism>
<evidence type="ECO:0000313" key="12">
    <source>
        <dbReference type="EMBL" id="AAQ76546.1"/>
    </source>
</evidence>
<dbReference type="InterPro" id="IPR043128">
    <property type="entry name" value="Rev_trsase/Diguanyl_cyclase"/>
</dbReference>
<dbReference type="SUPFAM" id="SSF53756">
    <property type="entry name" value="UDP-Glycosyltransferase/glycogen phosphorylase"/>
    <property type="match status" value="1"/>
</dbReference>
<feature type="compositionally biased region" description="Basic and acidic residues" evidence="9">
    <location>
        <begin position="245"/>
        <end position="255"/>
    </location>
</feature>
<dbReference type="Proteomes" id="UP000242132">
    <property type="component" value="Segment"/>
</dbReference>
<dbReference type="Pfam" id="PF20614">
    <property type="entry name" value="Mycovirus_RNAse"/>
    <property type="match status" value="1"/>
</dbReference>
<proteinExistence type="predicted"/>
<dbReference type="GO" id="GO:0000166">
    <property type="term" value="F:nucleotide binding"/>
    <property type="evidence" value="ECO:0007669"/>
    <property type="project" value="UniProtKB-KW"/>
</dbReference>
<keyword evidence="6" id="KW-0378">Hydrolase</keyword>
<dbReference type="GeneID" id="5076011"/>
<keyword evidence="2" id="KW-0645">Protease</keyword>
<dbReference type="PROSITE" id="PS51858">
    <property type="entry name" value="PPPDE"/>
    <property type="match status" value="1"/>
</dbReference>
<dbReference type="InterPro" id="IPR046747">
    <property type="entry name" value="Mycovirus_RNAse"/>
</dbReference>